<dbReference type="Proteomes" id="UP000295391">
    <property type="component" value="Unassembled WGS sequence"/>
</dbReference>
<comment type="caution">
    <text evidence="2">The sequence shown here is derived from an EMBL/GenBank/DDBJ whole genome shotgun (WGS) entry which is preliminary data.</text>
</comment>
<reference evidence="2 3" key="1">
    <citation type="submission" date="2019-03" db="EMBL/GenBank/DDBJ databases">
        <title>Genomic Encyclopedia of Type Strains, Phase III (KMG-III): the genomes of soil and plant-associated and newly described type strains.</title>
        <authorList>
            <person name="Whitman W."/>
        </authorList>
    </citation>
    <scope>NUCLEOTIDE SEQUENCE [LARGE SCALE GENOMIC DNA]</scope>
    <source>
        <strain evidence="2 3">CGMCC 1.7002</strain>
    </source>
</reference>
<dbReference type="InterPro" id="IPR003033">
    <property type="entry name" value="SCP2_sterol-bd_dom"/>
</dbReference>
<dbReference type="SUPFAM" id="SSF55718">
    <property type="entry name" value="SCP-like"/>
    <property type="match status" value="1"/>
</dbReference>
<gene>
    <name evidence="2" type="ORF">ATL17_0196</name>
</gene>
<organism evidence="2 3">
    <name type="scientific">Maritalea mobilis</name>
    <dbReference type="NCBI Taxonomy" id="483324"/>
    <lineage>
        <taxon>Bacteria</taxon>
        <taxon>Pseudomonadati</taxon>
        <taxon>Pseudomonadota</taxon>
        <taxon>Alphaproteobacteria</taxon>
        <taxon>Hyphomicrobiales</taxon>
        <taxon>Devosiaceae</taxon>
        <taxon>Maritalea</taxon>
    </lineage>
</organism>
<dbReference type="EMBL" id="SNYR01000001">
    <property type="protein sequence ID" value="TDQ66207.1"/>
    <property type="molecule type" value="Genomic_DNA"/>
</dbReference>
<keyword evidence="3" id="KW-1185">Reference proteome</keyword>
<dbReference type="OrthoDB" id="8479080at2"/>
<feature type="domain" description="SCP2" evidence="1">
    <location>
        <begin position="50"/>
        <end position="140"/>
    </location>
</feature>
<dbReference type="InterPro" id="IPR036527">
    <property type="entry name" value="SCP2_sterol-bd_dom_sf"/>
</dbReference>
<proteinExistence type="predicted"/>
<protein>
    <submittedName>
        <fullName evidence="2">Putative lipid carrier protein YhbT</fullName>
    </submittedName>
</protein>
<dbReference type="AlphaFoldDB" id="A0A4R6VU30"/>
<accession>A0A4R6VU30</accession>
<evidence type="ECO:0000313" key="2">
    <source>
        <dbReference type="EMBL" id="TDQ66207.1"/>
    </source>
</evidence>
<evidence type="ECO:0000313" key="3">
    <source>
        <dbReference type="Proteomes" id="UP000295391"/>
    </source>
</evidence>
<sequence length="176" mass="19796">MRDKHKRDQPRIFKDSQAGPVSKAMPLFAMQPILRRIVRHVATLHPELFERLEDSCRKHFLIDAKGMPFLLLLRPDPDNLMLVAKSRHEEIPYDVLVSGKFKTLLRMIDSKTDSDALFFNRDIMVTGDTEAIVALRNALDDMDATLADDVATAFGPLRGPVRASIDAATKIVGSRT</sequence>
<dbReference type="Pfam" id="PF02036">
    <property type="entry name" value="SCP2"/>
    <property type="match status" value="1"/>
</dbReference>
<evidence type="ECO:0000259" key="1">
    <source>
        <dbReference type="Pfam" id="PF02036"/>
    </source>
</evidence>
<name>A0A4R6VU30_9HYPH</name>